<dbReference type="CDD" id="cd00130">
    <property type="entry name" value="PAS"/>
    <property type="match status" value="1"/>
</dbReference>
<accession>A0A1X7H2B1</accession>
<dbReference type="OrthoDB" id="7325042at2"/>
<dbReference type="STRING" id="286727.SAMN02982917_4808"/>
<dbReference type="InterPro" id="IPR013656">
    <property type="entry name" value="PAS_4"/>
</dbReference>
<dbReference type="SUPFAM" id="SSF47384">
    <property type="entry name" value="Homodimeric domain of signal transducing histidine kinase"/>
    <property type="match status" value="1"/>
</dbReference>
<dbReference type="InterPro" id="IPR000700">
    <property type="entry name" value="PAS-assoc_C"/>
</dbReference>
<dbReference type="Pfam" id="PF02518">
    <property type="entry name" value="HATPase_c"/>
    <property type="match status" value="1"/>
</dbReference>
<evidence type="ECO:0000256" key="4">
    <source>
        <dbReference type="SAM" id="MobiDB-lite"/>
    </source>
</evidence>
<dbReference type="EMBL" id="FXAK01000007">
    <property type="protein sequence ID" value="SMF78438.1"/>
    <property type="molecule type" value="Genomic_DNA"/>
</dbReference>
<dbReference type="Pfam" id="PF12860">
    <property type="entry name" value="PAS_7"/>
    <property type="match status" value="2"/>
</dbReference>
<dbReference type="PROSITE" id="PS50112">
    <property type="entry name" value="PAS"/>
    <property type="match status" value="1"/>
</dbReference>
<protein>
    <recommendedName>
        <fullName evidence="2">histidine kinase</fullName>
        <ecNumber evidence="2">2.7.13.3</ecNumber>
    </recommendedName>
</protein>
<sequence length="668" mass="73633">MDGAQTLPAQIPDLPQHPEYLETRSPSGDGPGPKPATGDDLAVLALEQMDQGVMLVDADLTVRVINGRLYEMFEVPRGYMPGADYARMVHYLAHRGEYGPGDPDAIAARHLDRARRADPPLYEHRRPNGRVLEVRTRPTSGGGFVRTYSDVTERRRAEDELATQRHLLRLTLENMGQGIVLLDRDLHFIAWNSNALDILGMSEEVMRGTPALPDVVRHQIASGMVGLPFGAPDFGDDLEAKTVYLMDRIGRPEREFVYARPQGDGRFIEVRVVPLPDGGQVRTFTDITDRLIADEALRQSREILTGVIDAIPALIDVKDRDGTVRLTNRYYRETYGPAAAPPPGPSTDRASALDRLVVDSGQGVPFHEDRAPDGDGAMRDWLTTKMPLTDDDGEVTHIVTVALDITARKRAEAELRDAQASLIQAEKLSSLAQLVAGVAHEVNTPIGVTLTAISHLAEEVGRIRSLFEENRIRRSDFQEFLDVAWESTRMILSNVERATGLIQSFKQVASDQASGERRAFDLADYVDEVLLSLRPRLRRTRVTVELDIPTGLIVDGYPGSFAQVLSNLIINALVHAYDEGEPGRILLSAREQPAGWIEMHYADDGKGIPADIRSRIFDPFFTTKRGLGASGLGLSICANIMTSTMRGSIALAEDEGKGTRFVLRFPVG</sequence>
<feature type="domain" description="Histidine kinase" evidence="5">
    <location>
        <begin position="437"/>
        <end position="668"/>
    </location>
</feature>
<dbReference type="GO" id="GO:0000155">
    <property type="term" value="F:phosphorelay sensor kinase activity"/>
    <property type="evidence" value="ECO:0007669"/>
    <property type="project" value="InterPro"/>
</dbReference>
<dbReference type="Pfam" id="PF08448">
    <property type="entry name" value="PAS_4"/>
    <property type="match status" value="1"/>
</dbReference>
<feature type="region of interest" description="Disordered" evidence="4">
    <location>
        <begin position="1"/>
        <end position="39"/>
    </location>
</feature>
<keyword evidence="3" id="KW-0597">Phosphoprotein</keyword>
<dbReference type="SUPFAM" id="SSF55785">
    <property type="entry name" value="PYP-like sensor domain (PAS domain)"/>
    <property type="match status" value="3"/>
</dbReference>
<feature type="domain" description="PAC" evidence="7">
    <location>
        <begin position="365"/>
        <end position="417"/>
    </location>
</feature>
<evidence type="ECO:0000259" key="5">
    <source>
        <dbReference type="PROSITE" id="PS50109"/>
    </source>
</evidence>
<dbReference type="PROSITE" id="PS50109">
    <property type="entry name" value="HIS_KIN"/>
    <property type="match status" value="1"/>
</dbReference>
<dbReference type="SMART" id="SM00387">
    <property type="entry name" value="HATPase_c"/>
    <property type="match status" value="1"/>
</dbReference>
<evidence type="ECO:0000259" key="6">
    <source>
        <dbReference type="PROSITE" id="PS50112"/>
    </source>
</evidence>
<evidence type="ECO:0000259" key="7">
    <source>
        <dbReference type="PROSITE" id="PS50113"/>
    </source>
</evidence>
<dbReference type="PRINTS" id="PR00344">
    <property type="entry name" value="BCTRLSENSOR"/>
</dbReference>
<dbReference type="InterPro" id="IPR004358">
    <property type="entry name" value="Sig_transdc_His_kin-like_C"/>
</dbReference>
<proteinExistence type="predicted"/>
<reference evidence="8 9" key="1">
    <citation type="submission" date="2017-04" db="EMBL/GenBank/DDBJ databases">
        <authorList>
            <person name="Afonso C.L."/>
            <person name="Miller P.J."/>
            <person name="Scott M.A."/>
            <person name="Spackman E."/>
            <person name="Goraichik I."/>
            <person name="Dimitrov K.M."/>
            <person name="Suarez D.L."/>
            <person name="Swayne D.E."/>
        </authorList>
    </citation>
    <scope>NUCLEOTIDE SEQUENCE [LARGE SCALE GENOMIC DNA]</scope>
    <source>
        <strain evidence="8 9">A2P</strain>
    </source>
</reference>
<feature type="domain" description="PAS" evidence="6">
    <location>
        <begin position="164"/>
        <end position="216"/>
    </location>
</feature>
<dbReference type="InterPro" id="IPR035965">
    <property type="entry name" value="PAS-like_dom_sf"/>
</dbReference>
<evidence type="ECO:0000313" key="8">
    <source>
        <dbReference type="EMBL" id="SMF78438.1"/>
    </source>
</evidence>
<dbReference type="InterPro" id="IPR036890">
    <property type="entry name" value="HATPase_C_sf"/>
</dbReference>
<gene>
    <name evidence="8" type="ORF">SAMN02982917_4808</name>
</gene>
<dbReference type="Gene3D" id="3.30.565.10">
    <property type="entry name" value="Histidine kinase-like ATPase, C-terminal domain"/>
    <property type="match status" value="1"/>
</dbReference>
<dbReference type="PANTHER" id="PTHR43065">
    <property type="entry name" value="SENSOR HISTIDINE KINASE"/>
    <property type="match status" value="1"/>
</dbReference>
<dbReference type="InterPro" id="IPR036097">
    <property type="entry name" value="HisK_dim/P_sf"/>
</dbReference>
<dbReference type="Gene3D" id="1.10.287.130">
    <property type="match status" value="1"/>
</dbReference>
<dbReference type="SUPFAM" id="SSF55874">
    <property type="entry name" value="ATPase domain of HSP90 chaperone/DNA topoisomerase II/histidine kinase"/>
    <property type="match status" value="1"/>
</dbReference>
<dbReference type="SMART" id="SM00388">
    <property type="entry name" value="HisKA"/>
    <property type="match status" value="1"/>
</dbReference>
<dbReference type="InterPro" id="IPR003661">
    <property type="entry name" value="HisK_dim/P_dom"/>
</dbReference>
<dbReference type="CDD" id="cd00082">
    <property type="entry name" value="HisKA"/>
    <property type="match status" value="1"/>
</dbReference>
<evidence type="ECO:0000313" key="9">
    <source>
        <dbReference type="Proteomes" id="UP000192936"/>
    </source>
</evidence>
<dbReference type="RefSeq" id="WP_143266798.1">
    <property type="nucleotide sequence ID" value="NZ_FXAK01000007.1"/>
</dbReference>
<evidence type="ECO:0000256" key="1">
    <source>
        <dbReference type="ARBA" id="ARBA00000085"/>
    </source>
</evidence>
<dbReference type="CDD" id="cd00075">
    <property type="entry name" value="HATPase"/>
    <property type="match status" value="1"/>
</dbReference>
<dbReference type="InterPro" id="IPR003594">
    <property type="entry name" value="HATPase_dom"/>
</dbReference>
<comment type="catalytic activity">
    <reaction evidence="1">
        <text>ATP + protein L-histidine = ADP + protein N-phospho-L-histidine.</text>
        <dbReference type="EC" id="2.7.13.3"/>
    </reaction>
</comment>
<dbReference type="InterPro" id="IPR000014">
    <property type="entry name" value="PAS"/>
</dbReference>
<dbReference type="Proteomes" id="UP000192936">
    <property type="component" value="Unassembled WGS sequence"/>
</dbReference>
<dbReference type="EC" id="2.7.13.3" evidence="2"/>
<name>A0A1X7H2B1_9PROT</name>
<organism evidence="8 9">
    <name type="scientific">Azospirillum oryzae</name>
    <dbReference type="NCBI Taxonomy" id="286727"/>
    <lineage>
        <taxon>Bacteria</taxon>
        <taxon>Pseudomonadati</taxon>
        <taxon>Pseudomonadota</taxon>
        <taxon>Alphaproteobacteria</taxon>
        <taxon>Rhodospirillales</taxon>
        <taxon>Azospirillaceae</taxon>
        <taxon>Azospirillum</taxon>
    </lineage>
</organism>
<dbReference type="InterPro" id="IPR005467">
    <property type="entry name" value="His_kinase_dom"/>
</dbReference>
<dbReference type="AlphaFoldDB" id="A0A1X7H2B1"/>
<dbReference type="SMART" id="SM00091">
    <property type="entry name" value="PAS"/>
    <property type="match status" value="2"/>
</dbReference>
<dbReference type="Gene3D" id="3.30.450.20">
    <property type="entry name" value="PAS domain"/>
    <property type="match status" value="3"/>
</dbReference>
<evidence type="ECO:0000256" key="3">
    <source>
        <dbReference type="ARBA" id="ARBA00022553"/>
    </source>
</evidence>
<evidence type="ECO:0000256" key="2">
    <source>
        <dbReference type="ARBA" id="ARBA00012438"/>
    </source>
</evidence>
<dbReference type="PROSITE" id="PS50113">
    <property type="entry name" value="PAC"/>
    <property type="match status" value="1"/>
</dbReference>